<organism evidence="2 3">
    <name type="scientific">Metarhizium robertsii</name>
    <dbReference type="NCBI Taxonomy" id="568076"/>
    <lineage>
        <taxon>Eukaryota</taxon>
        <taxon>Fungi</taxon>
        <taxon>Dikarya</taxon>
        <taxon>Ascomycota</taxon>
        <taxon>Pezizomycotina</taxon>
        <taxon>Sordariomycetes</taxon>
        <taxon>Hypocreomycetidae</taxon>
        <taxon>Hypocreales</taxon>
        <taxon>Clavicipitaceae</taxon>
        <taxon>Metarhizium</taxon>
    </lineage>
</organism>
<name>A0A014MWY0_9HYPO</name>
<sequence length="92" mass="9671">MKIETVAVIVALADGGLTAPKPEADAAPEQNRVNVATVDDANVEQTGVMYDSLRPRDNQEVQAGPYRRRGVSGRQGGVRGGRGRGRGRGRGG</sequence>
<reference evidence="2 3" key="1">
    <citation type="submission" date="2014-02" db="EMBL/GenBank/DDBJ databases">
        <title>The genome sequence of the entomopathogenic fungus Metarhizium robertsii ARSEF 2575.</title>
        <authorList>
            <person name="Giuliano Garisto Donzelli B."/>
            <person name="Roe B.A."/>
            <person name="Macmil S.L."/>
            <person name="Krasnoff S.B."/>
            <person name="Gibson D.M."/>
        </authorList>
    </citation>
    <scope>NUCLEOTIDE SEQUENCE [LARGE SCALE GENOMIC DNA]</scope>
    <source>
        <strain evidence="2 3">ARSEF 2575</strain>
    </source>
</reference>
<evidence type="ECO:0000256" key="1">
    <source>
        <dbReference type="SAM" id="MobiDB-lite"/>
    </source>
</evidence>
<accession>A0A014MWY0</accession>
<dbReference type="Proteomes" id="UP000030151">
    <property type="component" value="Unassembled WGS sequence"/>
</dbReference>
<evidence type="ECO:0000313" key="3">
    <source>
        <dbReference type="Proteomes" id="UP000030151"/>
    </source>
</evidence>
<proteinExistence type="predicted"/>
<feature type="compositionally biased region" description="Basic residues" evidence="1">
    <location>
        <begin position="81"/>
        <end position="92"/>
    </location>
</feature>
<dbReference type="AlphaFoldDB" id="A0A014MWY0"/>
<dbReference type="HOGENOM" id="CLU_2413739_0_0_1"/>
<evidence type="ECO:0000313" key="2">
    <source>
        <dbReference type="EMBL" id="EXU95855.1"/>
    </source>
</evidence>
<feature type="region of interest" description="Disordered" evidence="1">
    <location>
        <begin position="52"/>
        <end position="92"/>
    </location>
</feature>
<comment type="caution">
    <text evidence="2">The sequence shown here is derived from an EMBL/GenBank/DDBJ whole genome shotgun (WGS) entry which is preliminary data.</text>
</comment>
<dbReference type="OrthoDB" id="10366773at2759"/>
<gene>
    <name evidence="2" type="ORF">X797_011036</name>
</gene>
<dbReference type="EMBL" id="JELW01000062">
    <property type="protein sequence ID" value="EXU95855.1"/>
    <property type="molecule type" value="Genomic_DNA"/>
</dbReference>
<protein>
    <submittedName>
        <fullName evidence="2">Uncharacterized protein</fullName>
    </submittedName>
</protein>